<evidence type="ECO:0000259" key="5">
    <source>
        <dbReference type="Pfam" id="PF00703"/>
    </source>
</evidence>
<sequence length="580" mass="63719">MVRPAVVLAVLLCALSGVSAVTAPRWHRLTPPLSTPWTDSVSPSNALPEYPRPQLTRPDWQNLNGVWEFGTTQAPFGQHLPERILVPYPVESALSGIMRHETRMWYRRTFAVPETWRPHRILLHFQAVDYETTVFVNGHQVAHHTGGYDSFTADVTDALTTGPQELVVGVTDATGAGQPLGKQRAPGAGVFYTPSSGIWQTVWLEPVAPVHVTRVDTTPDVTRGAVTLTVLGADGRPFHAEAIDHGRVVGQVDGLAGRPATLTVARPHLWSPDDPFLYDLRVTLSTGDSVGSYFGLRSVAVDHGRLLLNGKPFVQLGPLDQGFWPDGLYTAPTDAALAFDLQQEKALGFTLVRKHLKVEPDRWYYHADRLGLLVWQDMPAMPETATPTPPARANFESELHRVIDQHRSFPSIVTWVPFNEGWGEFDVARVADEVAAWDPSRLVDAESGVNCCRSHPDTGHGDLLDDHTYPGPGTPPADATRARVDGEYGGLGLKVRGHEFDPAGSFAYEMQPDSAALTRRYVDLQHQLAGEVRAGLSAAVYTQLTDVEKEVNGFLTYDRRVRKLDFAVARQANLAVRSAT</sequence>
<evidence type="ECO:0000256" key="1">
    <source>
        <dbReference type="ARBA" id="ARBA00007401"/>
    </source>
</evidence>
<dbReference type="Proteomes" id="UP001330812">
    <property type="component" value="Chromosome"/>
</dbReference>
<feature type="domain" description="Glycoside hydrolase family 2 immunoglobulin-like beta-sandwich" evidence="5">
    <location>
        <begin position="253"/>
        <end position="297"/>
    </location>
</feature>
<evidence type="ECO:0000313" key="8">
    <source>
        <dbReference type="Proteomes" id="UP001330812"/>
    </source>
</evidence>
<reference evidence="7 8" key="1">
    <citation type="journal article" date="2015" name="Int. J. Syst. Evol. Microbiol.">
        <title>Amycolatopsis rhabdoformis sp. nov., an actinomycete isolated from a tropical forest soil.</title>
        <authorList>
            <person name="Souza W.R."/>
            <person name="Silva R.E."/>
            <person name="Goodfellow M."/>
            <person name="Busarakam K."/>
            <person name="Figueiro F.S."/>
            <person name="Ferreira D."/>
            <person name="Rodrigues-Filho E."/>
            <person name="Moraes L.A.B."/>
            <person name="Zucchi T.D."/>
        </authorList>
    </citation>
    <scope>NUCLEOTIDE SEQUENCE [LARGE SCALE GENOMIC DNA]</scope>
    <source>
        <strain evidence="7 8">NCIMB 14900</strain>
    </source>
</reference>
<dbReference type="Gene3D" id="2.60.40.10">
    <property type="entry name" value="Immunoglobulins"/>
    <property type="match status" value="1"/>
</dbReference>
<dbReference type="SUPFAM" id="SSF51445">
    <property type="entry name" value="(Trans)glycosidases"/>
    <property type="match status" value="1"/>
</dbReference>
<evidence type="ECO:0000256" key="4">
    <source>
        <dbReference type="SAM" id="SignalP"/>
    </source>
</evidence>
<keyword evidence="4" id="KW-0732">Signal</keyword>
<keyword evidence="2" id="KW-0378">Hydrolase</keyword>
<dbReference type="EMBL" id="CP142149">
    <property type="protein sequence ID" value="WSE29722.1"/>
    <property type="molecule type" value="Genomic_DNA"/>
</dbReference>
<dbReference type="InterPro" id="IPR051913">
    <property type="entry name" value="GH2_Domain-Containing"/>
</dbReference>
<dbReference type="PANTHER" id="PTHR42732:SF2">
    <property type="entry name" value="BETA-MANNOSIDASE"/>
    <property type="match status" value="1"/>
</dbReference>
<dbReference type="InterPro" id="IPR013783">
    <property type="entry name" value="Ig-like_fold"/>
</dbReference>
<proteinExistence type="inferred from homology"/>
<keyword evidence="8" id="KW-1185">Reference proteome</keyword>
<keyword evidence="3" id="KW-0326">Glycosidase</keyword>
<dbReference type="InterPro" id="IPR006104">
    <property type="entry name" value="Glyco_hydro_2_N"/>
</dbReference>
<dbReference type="SUPFAM" id="SSF49785">
    <property type="entry name" value="Galactose-binding domain-like"/>
    <property type="match status" value="1"/>
</dbReference>
<evidence type="ECO:0000313" key="7">
    <source>
        <dbReference type="EMBL" id="WSE29722.1"/>
    </source>
</evidence>
<organism evidence="7 8">
    <name type="scientific">Amycolatopsis rhabdoformis</name>
    <dbReference type="NCBI Taxonomy" id="1448059"/>
    <lineage>
        <taxon>Bacteria</taxon>
        <taxon>Bacillati</taxon>
        <taxon>Actinomycetota</taxon>
        <taxon>Actinomycetes</taxon>
        <taxon>Pseudonocardiales</taxon>
        <taxon>Pseudonocardiaceae</taxon>
        <taxon>Amycolatopsis</taxon>
    </lineage>
</organism>
<dbReference type="Pfam" id="PF02837">
    <property type="entry name" value="Glyco_hydro_2_N"/>
    <property type="match status" value="1"/>
</dbReference>
<dbReference type="Pfam" id="PF00703">
    <property type="entry name" value="Glyco_hydro_2"/>
    <property type="match status" value="1"/>
</dbReference>
<dbReference type="Gene3D" id="3.20.20.80">
    <property type="entry name" value="Glycosidases"/>
    <property type="match status" value="1"/>
</dbReference>
<evidence type="ECO:0000256" key="3">
    <source>
        <dbReference type="ARBA" id="ARBA00023295"/>
    </source>
</evidence>
<dbReference type="PANTHER" id="PTHR42732">
    <property type="entry name" value="BETA-GALACTOSIDASE"/>
    <property type="match status" value="1"/>
</dbReference>
<dbReference type="Gene3D" id="2.60.120.260">
    <property type="entry name" value="Galactose-binding domain-like"/>
    <property type="match status" value="1"/>
</dbReference>
<feature type="chain" id="PRO_5046960320" evidence="4">
    <location>
        <begin position="24"/>
        <end position="580"/>
    </location>
</feature>
<dbReference type="InterPro" id="IPR006102">
    <property type="entry name" value="Ig-like_GH2"/>
</dbReference>
<gene>
    <name evidence="7" type="ORF">VSH64_44205</name>
</gene>
<evidence type="ECO:0000256" key="2">
    <source>
        <dbReference type="ARBA" id="ARBA00022801"/>
    </source>
</evidence>
<feature type="signal peptide" evidence="4">
    <location>
        <begin position="1"/>
        <end position="23"/>
    </location>
</feature>
<feature type="domain" description="Glycosyl hydrolases family 2 sugar binding" evidence="6">
    <location>
        <begin position="85"/>
        <end position="171"/>
    </location>
</feature>
<evidence type="ECO:0000259" key="6">
    <source>
        <dbReference type="Pfam" id="PF02837"/>
    </source>
</evidence>
<accession>A0ABZ1I5M1</accession>
<dbReference type="RefSeq" id="WP_326568681.1">
    <property type="nucleotide sequence ID" value="NZ_CP142149.1"/>
</dbReference>
<dbReference type="InterPro" id="IPR008979">
    <property type="entry name" value="Galactose-bd-like_sf"/>
</dbReference>
<comment type="similarity">
    <text evidence="1">Belongs to the glycosyl hydrolase 2 family.</text>
</comment>
<dbReference type="SUPFAM" id="SSF49303">
    <property type="entry name" value="beta-Galactosidase/glucuronidase domain"/>
    <property type="match status" value="1"/>
</dbReference>
<dbReference type="InterPro" id="IPR017853">
    <property type="entry name" value="GH"/>
</dbReference>
<name>A0ABZ1I5M1_9PSEU</name>
<dbReference type="InterPro" id="IPR036156">
    <property type="entry name" value="Beta-gal/glucu_dom_sf"/>
</dbReference>
<protein>
    <submittedName>
        <fullName evidence="7">Sugar-binding domain-containing protein</fullName>
    </submittedName>
</protein>